<feature type="region of interest" description="Disordered" evidence="1">
    <location>
        <begin position="48"/>
        <end position="90"/>
    </location>
</feature>
<evidence type="ECO:0000313" key="3">
    <source>
        <dbReference type="Proteomes" id="UP001153148"/>
    </source>
</evidence>
<proteinExistence type="predicted"/>
<comment type="caution">
    <text evidence="2">The sequence shown here is derived from an EMBL/GenBank/DDBJ whole genome shotgun (WGS) entry which is preliminary data.</text>
</comment>
<organism evidence="2 3">
    <name type="scientific">Timema podura</name>
    <name type="common">Walking stick</name>
    <dbReference type="NCBI Taxonomy" id="61482"/>
    <lineage>
        <taxon>Eukaryota</taxon>
        <taxon>Metazoa</taxon>
        <taxon>Ecdysozoa</taxon>
        <taxon>Arthropoda</taxon>
        <taxon>Hexapoda</taxon>
        <taxon>Insecta</taxon>
        <taxon>Pterygota</taxon>
        <taxon>Neoptera</taxon>
        <taxon>Polyneoptera</taxon>
        <taxon>Phasmatodea</taxon>
        <taxon>Timematodea</taxon>
        <taxon>Timematoidea</taxon>
        <taxon>Timematidae</taxon>
        <taxon>Timema</taxon>
    </lineage>
</organism>
<feature type="non-terminal residue" evidence="2">
    <location>
        <position position="90"/>
    </location>
</feature>
<protein>
    <recommendedName>
        <fullName evidence="4">Protein Wnt</fullName>
    </recommendedName>
</protein>
<gene>
    <name evidence="2" type="ORF">TPAB3V08_LOCUS12276</name>
</gene>
<dbReference type="Proteomes" id="UP001153148">
    <property type="component" value="Unassembled WGS sequence"/>
</dbReference>
<evidence type="ECO:0000256" key="1">
    <source>
        <dbReference type="SAM" id="MobiDB-lite"/>
    </source>
</evidence>
<reference evidence="2" key="1">
    <citation type="submission" date="2021-03" db="EMBL/GenBank/DDBJ databases">
        <authorList>
            <person name="Tran Van P."/>
        </authorList>
    </citation>
    <scope>NUCLEOTIDE SEQUENCE</scope>
</reference>
<sequence>MGVNCQERGAQDCSLNIHRTCVKVLDENCPGPLTKKEKGNDRISKLMEKIRPEREARRKPSSLALSQFERMKRHSEDDTGALTDGESGTG</sequence>
<evidence type="ECO:0008006" key="4">
    <source>
        <dbReference type="Google" id="ProtNLM"/>
    </source>
</evidence>
<dbReference type="EMBL" id="CAJPIN010042104">
    <property type="protein sequence ID" value="CAG2065332.1"/>
    <property type="molecule type" value="Genomic_DNA"/>
</dbReference>
<accession>A0ABN7PC10</accession>
<evidence type="ECO:0000313" key="2">
    <source>
        <dbReference type="EMBL" id="CAG2065332.1"/>
    </source>
</evidence>
<feature type="compositionally biased region" description="Basic and acidic residues" evidence="1">
    <location>
        <begin position="48"/>
        <end position="58"/>
    </location>
</feature>
<name>A0ABN7PC10_TIMPD</name>
<keyword evidence="3" id="KW-1185">Reference proteome</keyword>